<dbReference type="STRING" id="4537.A0A0E0JNB5"/>
<organism evidence="4">
    <name type="scientific">Oryza punctata</name>
    <name type="common">Red rice</name>
    <dbReference type="NCBI Taxonomy" id="4537"/>
    <lineage>
        <taxon>Eukaryota</taxon>
        <taxon>Viridiplantae</taxon>
        <taxon>Streptophyta</taxon>
        <taxon>Embryophyta</taxon>
        <taxon>Tracheophyta</taxon>
        <taxon>Spermatophyta</taxon>
        <taxon>Magnoliopsida</taxon>
        <taxon>Liliopsida</taxon>
        <taxon>Poales</taxon>
        <taxon>Poaceae</taxon>
        <taxon>BOP clade</taxon>
        <taxon>Oryzoideae</taxon>
        <taxon>Oryzeae</taxon>
        <taxon>Oryzinae</taxon>
        <taxon>Oryza</taxon>
    </lineage>
</organism>
<feature type="coiled-coil region" evidence="1">
    <location>
        <begin position="114"/>
        <end position="141"/>
    </location>
</feature>
<protein>
    <recommendedName>
        <fullName evidence="3">Myb/SANT-like DNA-binding domain-containing protein</fullName>
    </recommendedName>
</protein>
<keyword evidence="1" id="KW-0175">Coiled coil</keyword>
<dbReference type="PANTHER" id="PTHR31307">
    <property type="entry name" value="TRIHELIX TRANSCRIPTION FACTOR ASIL2"/>
    <property type="match status" value="1"/>
</dbReference>
<feature type="region of interest" description="Disordered" evidence="2">
    <location>
        <begin position="208"/>
        <end position="229"/>
    </location>
</feature>
<sequence>MDDGAAPAAAEFPSPSPSSSGASPSPRSKRRRTERYAQGFEFAPRPAPATATAPAPTPSRGSPEWSEDSTFALLDAWGDRFVRAGRRSLRADEWLEVSRLAAAAASRPPGYYSESQCRNRIDTLRKKYRKEKERLRLAARRLSRPDRPSPSKWIYFDKMQSLMCPPPLPLQPPVVTRRRDTQPVPRQSWGLDAAEYVLGGCDNAGTRDSGFDAELGDEEQPNEAGAGKGKDFDLLVESIRKLGDVYERVESSKRQHMAEVERMRRDLQRDLEVRRREILVKAQAEIVRLTEEDGEEGDLKEGEGDDNKSLHD</sequence>
<dbReference type="GO" id="GO:0000976">
    <property type="term" value="F:transcription cis-regulatory region binding"/>
    <property type="evidence" value="ECO:0007669"/>
    <property type="project" value="TreeGrafter"/>
</dbReference>
<dbReference type="HOGENOM" id="CLU_042856_2_0_1"/>
<keyword evidence="5" id="KW-1185">Reference proteome</keyword>
<dbReference type="AlphaFoldDB" id="A0A0E0JNB5"/>
<feature type="compositionally biased region" description="Low complexity" evidence="2">
    <location>
        <begin position="1"/>
        <end position="26"/>
    </location>
</feature>
<dbReference type="OMA" id="YAQGFEF"/>
<feature type="compositionally biased region" description="Basic and acidic residues" evidence="2">
    <location>
        <begin position="297"/>
        <end position="312"/>
    </location>
</feature>
<reference evidence="4" key="2">
    <citation type="submission" date="2018-05" db="EMBL/GenBank/DDBJ databases">
        <title>OpunRS2 (Oryza punctata Reference Sequence Version 2).</title>
        <authorList>
            <person name="Zhang J."/>
            <person name="Kudrna D."/>
            <person name="Lee S."/>
            <person name="Talag J."/>
            <person name="Welchert J."/>
            <person name="Wing R.A."/>
        </authorList>
    </citation>
    <scope>NUCLEOTIDE SEQUENCE [LARGE SCALE GENOMIC DNA]</scope>
</reference>
<accession>A0A0E0JNB5</accession>
<dbReference type="InterPro" id="IPR044822">
    <property type="entry name" value="Myb_DNA-bind_4"/>
</dbReference>
<dbReference type="PANTHER" id="PTHR31307:SF6">
    <property type="entry name" value="OS01G0718900 PROTEIN"/>
    <property type="match status" value="1"/>
</dbReference>
<dbReference type="InterPro" id="IPR044823">
    <property type="entry name" value="ASIL1/2-like"/>
</dbReference>
<evidence type="ECO:0000256" key="1">
    <source>
        <dbReference type="SAM" id="Coils"/>
    </source>
</evidence>
<evidence type="ECO:0000313" key="5">
    <source>
        <dbReference type="Proteomes" id="UP000026962"/>
    </source>
</evidence>
<name>A0A0E0JNB5_ORYPU</name>
<feature type="domain" description="Myb/SANT-like DNA-binding" evidence="3">
    <location>
        <begin position="63"/>
        <end position="162"/>
    </location>
</feature>
<dbReference type="Gramene" id="OPUNC01G28880.1">
    <property type="protein sequence ID" value="OPUNC01G28880.1"/>
    <property type="gene ID" value="OPUNC01G28880"/>
</dbReference>
<reference evidence="4" key="1">
    <citation type="submission" date="2015-04" db="UniProtKB">
        <authorList>
            <consortium name="EnsemblPlants"/>
        </authorList>
    </citation>
    <scope>IDENTIFICATION</scope>
</reference>
<feature type="region of interest" description="Disordered" evidence="2">
    <location>
        <begin position="287"/>
        <end position="312"/>
    </location>
</feature>
<feature type="region of interest" description="Disordered" evidence="2">
    <location>
        <begin position="1"/>
        <end position="67"/>
    </location>
</feature>
<evidence type="ECO:0000259" key="3">
    <source>
        <dbReference type="Pfam" id="PF13837"/>
    </source>
</evidence>
<feature type="coiled-coil region" evidence="1">
    <location>
        <begin position="246"/>
        <end position="277"/>
    </location>
</feature>
<dbReference type="Proteomes" id="UP000026962">
    <property type="component" value="Chromosome 1"/>
</dbReference>
<dbReference type="EnsemblPlants" id="OPUNC01G28880.1">
    <property type="protein sequence ID" value="OPUNC01G28880.1"/>
    <property type="gene ID" value="OPUNC01G28880"/>
</dbReference>
<dbReference type="eggNOG" id="KOG4282">
    <property type="taxonomic scope" value="Eukaryota"/>
</dbReference>
<evidence type="ECO:0000256" key="2">
    <source>
        <dbReference type="SAM" id="MobiDB-lite"/>
    </source>
</evidence>
<evidence type="ECO:0000313" key="4">
    <source>
        <dbReference type="EnsemblPlants" id="OPUNC01G28880.1"/>
    </source>
</evidence>
<proteinExistence type="predicted"/>
<dbReference type="Pfam" id="PF13837">
    <property type="entry name" value="Myb_DNA-bind_4"/>
    <property type="match status" value="1"/>
</dbReference>
<dbReference type="GO" id="GO:0005634">
    <property type="term" value="C:nucleus"/>
    <property type="evidence" value="ECO:0007669"/>
    <property type="project" value="TreeGrafter"/>
</dbReference>